<dbReference type="RefSeq" id="XP_002501422.1">
    <property type="nucleotide sequence ID" value="XM_002501376.1"/>
</dbReference>
<dbReference type="SUPFAM" id="SSF52540">
    <property type="entry name" value="P-loop containing nucleoside triphosphate hydrolases"/>
    <property type="match status" value="2"/>
</dbReference>
<dbReference type="SMART" id="SM00382">
    <property type="entry name" value="AAA"/>
    <property type="match status" value="2"/>
</dbReference>
<accession>C1E486</accession>
<dbReference type="AlphaFoldDB" id="C1E486"/>
<evidence type="ECO:0000259" key="5">
    <source>
        <dbReference type="PROSITE" id="PS50893"/>
    </source>
</evidence>
<dbReference type="eggNOG" id="KOG0066">
    <property type="taxonomic scope" value="Eukaryota"/>
</dbReference>
<name>C1E486_MICCC</name>
<dbReference type="Proteomes" id="UP000002009">
    <property type="component" value="Chromosome 4"/>
</dbReference>
<keyword evidence="4" id="KW-0175">Coiled coil</keyword>
<sequence length="692" mass="72778">MMTLTDVRVTVGDRDLLVGANLRVEPGETVGLVGANGCGKSTLLRCVSGLRSHDAGELRVAQRADVGYLEQTAVSGSKLTVAQEARSRMTHVQAAIDAVREAEKAMAQGDANAASMLVAANDAFEAVGGNTVERRVADVLTGLGFAKEAWDRPCAALSGGWQMRVALARLLLSPAGDSRNSGITGGFLLLDEPTNHLDAQAKEWLAGWLRAYSGTVLLVSHDEALLDKGVDRLVEVRGSRLHGYSGNYAKFLEERKQRREVAARAASKEAAKAAKLEQFVAKNSARASTAKAAKSKAKQLQGVLENLEELEELTGGGKDLGAGPGDAKRVTFRLPDPPDGAKEALILENGVVGYGAGLEPLITGAGLKVSRGDRWLIVGPNGAGKSTLLRTLGGNLRLQGGTLAHGEGTRVGYFSQDLAQELPVEETPLVHVLKVARAADPTVTELTARSVLGALGLSGSAAKDRKIGELSGGEKARVALAAFVLRPVNVLLLDEASNHLDTAAIDALTGALRGWDGAVVAVTHNKTFADALEPTFVARVEAGAMKTRMVTGGTLSKKDFSPNAVATGGVAGAVAKPKEAPKGAKKEQEMTEEEIAAAEAAAKEAKAARDKLLREARNAPKTIDKIERALAVLEDDIAAIDERLMKCGSDVAAAVEIQKEKDVKVEKQGLYYAEWQRLEEVMAEAEAIAAEA</sequence>
<dbReference type="PANTHER" id="PTHR19211">
    <property type="entry name" value="ATP-BINDING TRANSPORT PROTEIN-RELATED"/>
    <property type="match status" value="1"/>
</dbReference>
<dbReference type="PANTHER" id="PTHR19211:SF133">
    <property type="entry name" value="ABC TRANSPORTER FAMILY PROTEIN"/>
    <property type="match status" value="1"/>
</dbReference>
<dbReference type="PROSITE" id="PS00211">
    <property type="entry name" value="ABC_TRANSPORTER_1"/>
    <property type="match status" value="3"/>
</dbReference>
<reference evidence="6 7" key="1">
    <citation type="journal article" date="2009" name="Science">
        <title>Green evolution and dynamic adaptations revealed by genomes of the marine picoeukaryotes Micromonas.</title>
        <authorList>
            <person name="Worden A.Z."/>
            <person name="Lee J.H."/>
            <person name="Mock T."/>
            <person name="Rouze P."/>
            <person name="Simmons M.P."/>
            <person name="Aerts A.L."/>
            <person name="Allen A.E."/>
            <person name="Cuvelier M.L."/>
            <person name="Derelle E."/>
            <person name="Everett M.V."/>
            <person name="Foulon E."/>
            <person name="Grimwood J."/>
            <person name="Gundlach H."/>
            <person name="Henrissat B."/>
            <person name="Napoli C."/>
            <person name="McDonald S.M."/>
            <person name="Parker M.S."/>
            <person name="Rombauts S."/>
            <person name="Salamov A."/>
            <person name="Von Dassow P."/>
            <person name="Badger J.H."/>
            <person name="Coutinho P.M."/>
            <person name="Demir E."/>
            <person name="Dubchak I."/>
            <person name="Gentemann C."/>
            <person name="Eikrem W."/>
            <person name="Gready J.E."/>
            <person name="John U."/>
            <person name="Lanier W."/>
            <person name="Lindquist E.A."/>
            <person name="Lucas S."/>
            <person name="Mayer K.F."/>
            <person name="Moreau H."/>
            <person name="Not F."/>
            <person name="Otillar R."/>
            <person name="Panaud O."/>
            <person name="Pangilinan J."/>
            <person name="Paulsen I."/>
            <person name="Piegu B."/>
            <person name="Poliakov A."/>
            <person name="Robbens S."/>
            <person name="Schmutz J."/>
            <person name="Toulza E."/>
            <person name="Wyss T."/>
            <person name="Zelensky A."/>
            <person name="Zhou K."/>
            <person name="Armbrust E.V."/>
            <person name="Bhattacharya D."/>
            <person name="Goodenough U.W."/>
            <person name="Van de Peer Y."/>
            <person name="Grigoriev I.V."/>
        </authorList>
    </citation>
    <scope>NUCLEOTIDE SEQUENCE [LARGE SCALE GENOMIC DNA]</scope>
    <source>
        <strain evidence="7">RCC299 / NOUM17</strain>
    </source>
</reference>
<dbReference type="InterPro" id="IPR027417">
    <property type="entry name" value="P-loop_NTPase"/>
</dbReference>
<evidence type="ECO:0000256" key="3">
    <source>
        <dbReference type="ARBA" id="ARBA00022840"/>
    </source>
</evidence>
<dbReference type="OrthoDB" id="2110130at2759"/>
<organism evidence="6 7">
    <name type="scientific">Micromonas commoda (strain RCC299 / NOUM17 / CCMP2709)</name>
    <name type="common">Picoplanktonic green alga</name>
    <dbReference type="NCBI Taxonomy" id="296587"/>
    <lineage>
        <taxon>Eukaryota</taxon>
        <taxon>Viridiplantae</taxon>
        <taxon>Chlorophyta</taxon>
        <taxon>Mamiellophyceae</taxon>
        <taxon>Mamiellales</taxon>
        <taxon>Mamiellaceae</taxon>
        <taxon>Micromonas</taxon>
    </lineage>
</organism>
<dbReference type="EMBL" id="CP001325">
    <property type="protein sequence ID" value="ACO62680.1"/>
    <property type="molecule type" value="Genomic_DNA"/>
</dbReference>
<dbReference type="Pfam" id="PF00005">
    <property type="entry name" value="ABC_tran"/>
    <property type="match status" value="2"/>
</dbReference>
<dbReference type="InterPro" id="IPR017871">
    <property type="entry name" value="ABC_transporter-like_CS"/>
</dbReference>
<protein>
    <submittedName>
        <fullName evidence="6">ATP-binding cassette superfamily</fullName>
    </submittedName>
</protein>
<dbReference type="InterPro" id="IPR003593">
    <property type="entry name" value="AAA+_ATPase"/>
</dbReference>
<evidence type="ECO:0000313" key="7">
    <source>
        <dbReference type="Proteomes" id="UP000002009"/>
    </source>
</evidence>
<dbReference type="InterPro" id="IPR032781">
    <property type="entry name" value="ABC_tran_Xtn"/>
</dbReference>
<feature type="coiled-coil region" evidence="4">
    <location>
        <begin position="588"/>
        <end position="643"/>
    </location>
</feature>
<keyword evidence="7" id="KW-1185">Reference proteome</keyword>
<feature type="domain" description="ABC transporter" evidence="5">
    <location>
        <begin position="346"/>
        <end position="567"/>
    </location>
</feature>
<evidence type="ECO:0000256" key="4">
    <source>
        <dbReference type="SAM" id="Coils"/>
    </source>
</evidence>
<dbReference type="CDD" id="cd03221">
    <property type="entry name" value="ABCF_EF-3"/>
    <property type="match status" value="2"/>
</dbReference>
<dbReference type="Pfam" id="PF12848">
    <property type="entry name" value="ABC_tran_Xtn"/>
    <property type="match status" value="1"/>
</dbReference>
<dbReference type="PROSITE" id="PS50893">
    <property type="entry name" value="ABC_TRANSPORTER_2"/>
    <property type="match status" value="2"/>
</dbReference>
<dbReference type="OMA" id="NERWGIV"/>
<feature type="domain" description="ABC transporter" evidence="5">
    <location>
        <begin position="2"/>
        <end position="263"/>
    </location>
</feature>
<dbReference type="InParanoid" id="C1E486"/>
<evidence type="ECO:0000256" key="1">
    <source>
        <dbReference type="ARBA" id="ARBA00022737"/>
    </source>
</evidence>
<dbReference type="GO" id="GO:0016887">
    <property type="term" value="F:ATP hydrolysis activity"/>
    <property type="evidence" value="ECO:0007669"/>
    <property type="project" value="InterPro"/>
</dbReference>
<gene>
    <name evidence="6" type="ORF">MICPUN_100107</name>
</gene>
<dbReference type="KEGG" id="mis:MICPUN_100107"/>
<keyword evidence="2" id="KW-0547">Nucleotide-binding</keyword>
<dbReference type="InterPro" id="IPR050611">
    <property type="entry name" value="ABCF"/>
</dbReference>
<dbReference type="GeneID" id="8243099"/>
<evidence type="ECO:0000313" key="6">
    <source>
        <dbReference type="EMBL" id="ACO62680.1"/>
    </source>
</evidence>
<dbReference type="InterPro" id="IPR003439">
    <property type="entry name" value="ABC_transporter-like_ATP-bd"/>
</dbReference>
<dbReference type="FunFam" id="3.40.50.300:FF:000011">
    <property type="entry name" value="Putative ABC transporter ATP-binding component"/>
    <property type="match status" value="1"/>
</dbReference>
<keyword evidence="3 6" id="KW-0067">ATP-binding</keyword>
<dbReference type="Gene3D" id="3.40.50.300">
    <property type="entry name" value="P-loop containing nucleotide triphosphate hydrolases"/>
    <property type="match status" value="2"/>
</dbReference>
<dbReference type="GO" id="GO:0005524">
    <property type="term" value="F:ATP binding"/>
    <property type="evidence" value="ECO:0007669"/>
    <property type="project" value="UniProtKB-KW"/>
</dbReference>
<dbReference type="STRING" id="296587.C1E486"/>
<keyword evidence="1" id="KW-0677">Repeat</keyword>
<evidence type="ECO:0000256" key="2">
    <source>
        <dbReference type="ARBA" id="ARBA00022741"/>
    </source>
</evidence>
<proteinExistence type="predicted"/>